<comment type="caution">
    <text evidence="8">The sequence shown here is derived from an EMBL/GenBank/DDBJ whole genome shotgun (WGS) entry which is preliminary data.</text>
</comment>
<evidence type="ECO:0000256" key="1">
    <source>
        <dbReference type="ARBA" id="ARBA00004196"/>
    </source>
</evidence>
<evidence type="ECO:0000259" key="7">
    <source>
        <dbReference type="PROSITE" id="PS50983"/>
    </source>
</evidence>
<keyword evidence="4" id="KW-0408">Iron</keyword>
<evidence type="ECO:0000256" key="5">
    <source>
        <dbReference type="ARBA" id="ARBA00022729"/>
    </source>
</evidence>
<dbReference type="GO" id="GO:1901678">
    <property type="term" value="P:iron coordination entity transport"/>
    <property type="evidence" value="ECO:0007669"/>
    <property type="project" value="UniProtKB-ARBA"/>
</dbReference>
<evidence type="ECO:0000256" key="3">
    <source>
        <dbReference type="ARBA" id="ARBA00022448"/>
    </source>
</evidence>
<sequence>MKIWKLVIPVLIAAQALVIAPQASWAGEKTVTDDTGRTVTVPDRAERIVVLHEPLLGVPILDIGGTVVGAYGRTDDGKVLTAVNFVTAVLGPDAPQPKSGIGAIGTIDLERLRALHPDLIISTEHDRDKADQLSAVAPVYLQASSTGEVYGFSSQADLARLIGREGAFETRLAEYRARLDEVRAVLPESPQAKTYLAIMVSDQVSLVGNMSGLVQAVEDLGYTRAPLGEAGAASGLGSTFAVPLSSEILGRLDPDLLIVMKSYAEADRDETAIRQRLDRIMPGWERFMKPAREGRILFLDSAPVATPTVASAENFLDTFEAWARH</sequence>
<comment type="similarity">
    <text evidence="2">Belongs to the bacterial solute-binding protein 8 family.</text>
</comment>
<name>A0A2T5UYH4_9HYPH</name>
<dbReference type="Proteomes" id="UP000244081">
    <property type="component" value="Unassembled WGS sequence"/>
</dbReference>
<evidence type="ECO:0000313" key="9">
    <source>
        <dbReference type="Proteomes" id="UP000244081"/>
    </source>
</evidence>
<keyword evidence="3" id="KW-0813">Transport</keyword>
<dbReference type="EMBL" id="QAYG01000011">
    <property type="protein sequence ID" value="PTW56556.1"/>
    <property type="molecule type" value="Genomic_DNA"/>
</dbReference>
<dbReference type="PROSITE" id="PS50983">
    <property type="entry name" value="FE_B12_PBP"/>
    <property type="match status" value="1"/>
</dbReference>
<evidence type="ECO:0000256" key="6">
    <source>
        <dbReference type="SAM" id="SignalP"/>
    </source>
</evidence>
<dbReference type="PANTHER" id="PTHR30532:SF1">
    <property type="entry name" value="IRON(3+)-HYDROXAMATE-BINDING PROTEIN FHUD"/>
    <property type="match status" value="1"/>
</dbReference>
<dbReference type="SUPFAM" id="SSF53807">
    <property type="entry name" value="Helical backbone' metal receptor"/>
    <property type="match status" value="1"/>
</dbReference>
<dbReference type="GO" id="GO:0030288">
    <property type="term" value="C:outer membrane-bounded periplasmic space"/>
    <property type="evidence" value="ECO:0007669"/>
    <property type="project" value="TreeGrafter"/>
</dbReference>
<evidence type="ECO:0000256" key="2">
    <source>
        <dbReference type="ARBA" id="ARBA00008814"/>
    </source>
</evidence>
<dbReference type="Pfam" id="PF01497">
    <property type="entry name" value="Peripla_BP_2"/>
    <property type="match status" value="1"/>
</dbReference>
<accession>A0A2T5UYH4</accession>
<feature type="domain" description="Fe/B12 periplasmic-binding" evidence="7">
    <location>
        <begin position="47"/>
        <end position="325"/>
    </location>
</feature>
<organism evidence="8 9">
    <name type="scientific">Breoghania corrubedonensis</name>
    <dbReference type="NCBI Taxonomy" id="665038"/>
    <lineage>
        <taxon>Bacteria</taxon>
        <taxon>Pseudomonadati</taxon>
        <taxon>Pseudomonadota</taxon>
        <taxon>Alphaproteobacteria</taxon>
        <taxon>Hyphomicrobiales</taxon>
        <taxon>Stappiaceae</taxon>
        <taxon>Breoghania</taxon>
    </lineage>
</organism>
<keyword evidence="4" id="KW-0410">Iron transport</keyword>
<evidence type="ECO:0000313" key="8">
    <source>
        <dbReference type="EMBL" id="PTW56556.1"/>
    </source>
</evidence>
<dbReference type="InterPro" id="IPR002491">
    <property type="entry name" value="ABC_transptr_periplasmic_BD"/>
</dbReference>
<dbReference type="RefSeq" id="WP_107991598.1">
    <property type="nucleotide sequence ID" value="NZ_QAYG01000011.1"/>
</dbReference>
<dbReference type="InterPro" id="IPR051313">
    <property type="entry name" value="Bact_iron-sidero_bind"/>
</dbReference>
<keyword evidence="9" id="KW-1185">Reference proteome</keyword>
<keyword evidence="4" id="KW-0406">Ion transport</keyword>
<dbReference type="Gene3D" id="3.40.50.1980">
    <property type="entry name" value="Nitrogenase molybdenum iron protein domain"/>
    <property type="match status" value="2"/>
</dbReference>
<dbReference type="PANTHER" id="PTHR30532">
    <property type="entry name" value="IRON III DICITRATE-BINDING PERIPLASMIC PROTEIN"/>
    <property type="match status" value="1"/>
</dbReference>
<keyword evidence="5 6" id="KW-0732">Signal</keyword>
<gene>
    <name evidence="8" type="ORF">C8N35_11119</name>
</gene>
<evidence type="ECO:0000256" key="4">
    <source>
        <dbReference type="ARBA" id="ARBA00022496"/>
    </source>
</evidence>
<feature type="chain" id="PRO_5015532262" evidence="6">
    <location>
        <begin position="27"/>
        <end position="325"/>
    </location>
</feature>
<dbReference type="OrthoDB" id="9793175at2"/>
<comment type="subcellular location">
    <subcellularLocation>
        <location evidence="1">Cell envelope</location>
    </subcellularLocation>
</comment>
<proteinExistence type="inferred from homology"/>
<dbReference type="AlphaFoldDB" id="A0A2T5UYH4"/>
<feature type="signal peptide" evidence="6">
    <location>
        <begin position="1"/>
        <end position="26"/>
    </location>
</feature>
<protein>
    <submittedName>
        <fullName evidence="8">Iron complex transport system substrate-binding protein</fullName>
    </submittedName>
</protein>
<reference evidence="8 9" key="1">
    <citation type="submission" date="2018-04" db="EMBL/GenBank/DDBJ databases">
        <title>Genomic Encyclopedia of Archaeal and Bacterial Type Strains, Phase II (KMG-II): from individual species to whole genera.</title>
        <authorList>
            <person name="Goeker M."/>
        </authorList>
    </citation>
    <scope>NUCLEOTIDE SEQUENCE [LARGE SCALE GENOMIC DNA]</scope>
    <source>
        <strain evidence="8 9">DSM 23382</strain>
    </source>
</reference>